<keyword evidence="2" id="KW-1185">Reference proteome</keyword>
<reference evidence="2" key="1">
    <citation type="journal article" date="2019" name="Int. J. Syst. Evol. Microbiol.">
        <title>The Global Catalogue of Microorganisms (GCM) 10K type strain sequencing project: providing services to taxonomists for standard genome sequencing and annotation.</title>
        <authorList>
            <consortium name="The Broad Institute Genomics Platform"/>
            <consortium name="The Broad Institute Genome Sequencing Center for Infectious Disease"/>
            <person name="Wu L."/>
            <person name="Ma J."/>
        </authorList>
    </citation>
    <scope>NUCLEOTIDE SEQUENCE [LARGE SCALE GENOMIC DNA]</scope>
    <source>
        <strain evidence="2">CECT 8482</strain>
    </source>
</reference>
<protein>
    <submittedName>
        <fullName evidence="1">Uncharacterized protein</fullName>
    </submittedName>
</protein>
<organism evidence="1 2">
    <name type="scientific">Paracoccus cavernae</name>
    <dbReference type="NCBI Taxonomy" id="1571207"/>
    <lineage>
        <taxon>Bacteria</taxon>
        <taxon>Pseudomonadati</taxon>
        <taxon>Pseudomonadota</taxon>
        <taxon>Alphaproteobacteria</taxon>
        <taxon>Rhodobacterales</taxon>
        <taxon>Paracoccaceae</taxon>
        <taxon>Paracoccus</taxon>
    </lineage>
</organism>
<accession>A0ABT8DA76</accession>
<proteinExistence type="predicted"/>
<gene>
    <name evidence="1" type="ORF">QWZ10_21540</name>
</gene>
<name>A0ABT8DA76_9RHOB</name>
<sequence>MGGTKKTWAAVMVIVADPTEESTPVMLPVLSNVPAISSVVSAAA</sequence>
<evidence type="ECO:0000313" key="2">
    <source>
        <dbReference type="Proteomes" id="UP001243846"/>
    </source>
</evidence>
<dbReference type="Proteomes" id="UP001243846">
    <property type="component" value="Unassembled WGS sequence"/>
</dbReference>
<comment type="caution">
    <text evidence="1">The sequence shown here is derived from an EMBL/GenBank/DDBJ whole genome shotgun (WGS) entry which is preliminary data.</text>
</comment>
<dbReference type="EMBL" id="JAUFRC010000002">
    <property type="protein sequence ID" value="MDN3713688.1"/>
    <property type="molecule type" value="Genomic_DNA"/>
</dbReference>
<evidence type="ECO:0000313" key="1">
    <source>
        <dbReference type="EMBL" id="MDN3713688.1"/>
    </source>
</evidence>